<organism evidence="2 3">
    <name type="scientific">Trichinella zimbabwensis</name>
    <dbReference type="NCBI Taxonomy" id="268475"/>
    <lineage>
        <taxon>Eukaryota</taxon>
        <taxon>Metazoa</taxon>
        <taxon>Ecdysozoa</taxon>
        <taxon>Nematoda</taxon>
        <taxon>Enoplea</taxon>
        <taxon>Dorylaimia</taxon>
        <taxon>Trichinellida</taxon>
        <taxon>Trichinellidae</taxon>
        <taxon>Trichinella</taxon>
    </lineage>
</organism>
<proteinExistence type="predicted"/>
<reference evidence="2 3" key="1">
    <citation type="submission" date="2015-01" db="EMBL/GenBank/DDBJ databases">
        <title>Evolution of Trichinella species and genotypes.</title>
        <authorList>
            <person name="Korhonen P.K."/>
            <person name="Edoardo P."/>
            <person name="Giuseppe L.R."/>
            <person name="Gasser R.B."/>
        </authorList>
    </citation>
    <scope>NUCLEOTIDE SEQUENCE [LARGE SCALE GENOMIC DNA]</scope>
    <source>
        <strain evidence="2">ISS1029</strain>
    </source>
</reference>
<keyword evidence="1" id="KW-0472">Membrane</keyword>
<keyword evidence="1" id="KW-0812">Transmembrane</keyword>
<dbReference type="Proteomes" id="UP000055024">
    <property type="component" value="Unassembled WGS sequence"/>
</dbReference>
<keyword evidence="1" id="KW-1133">Transmembrane helix</keyword>
<evidence type="ECO:0000256" key="1">
    <source>
        <dbReference type="SAM" id="Phobius"/>
    </source>
</evidence>
<gene>
    <name evidence="2" type="ORF">T11_4278</name>
</gene>
<dbReference type="AlphaFoldDB" id="A0A0V1GU00"/>
<evidence type="ECO:0000313" key="2">
    <source>
        <dbReference type="EMBL" id="KRZ01777.1"/>
    </source>
</evidence>
<evidence type="ECO:0000313" key="3">
    <source>
        <dbReference type="Proteomes" id="UP000055024"/>
    </source>
</evidence>
<comment type="caution">
    <text evidence="2">The sequence shown here is derived from an EMBL/GenBank/DDBJ whole genome shotgun (WGS) entry which is preliminary data.</text>
</comment>
<accession>A0A0V1GU00</accession>
<name>A0A0V1GU00_9BILA</name>
<feature type="transmembrane region" description="Helical" evidence="1">
    <location>
        <begin position="6"/>
        <end position="26"/>
    </location>
</feature>
<protein>
    <submittedName>
        <fullName evidence="2">Uncharacterized protein</fullName>
    </submittedName>
</protein>
<dbReference type="EMBL" id="JYDP01000261">
    <property type="protein sequence ID" value="KRZ01777.1"/>
    <property type="molecule type" value="Genomic_DNA"/>
</dbReference>
<sequence length="71" mass="8328">MKFTTAAFSFSVLDFILIRLICYLMAGDLRLVKHTRNSYNLVFHVSKKRMQGFNTRKLRCKFCVVICSSCR</sequence>
<keyword evidence="3" id="KW-1185">Reference proteome</keyword>